<dbReference type="OrthoDB" id="20900at2759"/>
<dbReference type="Pfam" id="PF08167">
    <property type="entry name" value="RIX1"/>
    <property type="match status" value="1"/>
</dbReference>
<evidence type="ECO:0000256" key="1">
    <source>
        <dbReference type="ARBA" id="ARBA00004123"/>
    </source>
</evidence>
<evidence type="ECO:0000256" key="3">
    <source>
        <dbReference type="ARBA" id="ARBA00021502"/>
    </source>
</evidence>
<dbReference type="Proteomes" id="UP000567179">
    <property type="component" value="Unassembled WGS sequence"/>
</dbReference>
<dbReference type="PANTHER" id="PTHR34105">
    <property type="entry name" value="PROLINE-, GLUTAMIC ACID- AND LEUCINE-RICH PROTEIN 1"/>
    <property type="match status" value="1"/>
</dbReference>
<dbReference type="AlphaFoldDB" id="A0A8H5BFM8"/>
<evidence type="ECO:0000256" key="4">
    <source>
        <dbReference type="ARBA" id="ARBA00023242"/>
    </source>
</evidence>
<keyword evidence="8" id="KW-1185">Reference proteome</keyword>
<sequence>MDPGNHLKNLLQTQLATDPSAVRHLPYCLSTLSTENLASSSHLVKWTTRINSLLHSKEPGARWAGLCLAYKSSLLSQSLMVDCAQAWIGVALPMLSRNEPLPTIKAAIRLLRVIFSNALDIPEFQRQVSLQFVAKFTSALVPLADGHPEVELKVLCMETLSRLIPFYASTHRASATTLNEFALRYLSGSASGPTNNHIVLAAAKLHAILPVTGGKVGSVNLWRKSLDETLSFAWNAYLALRTTSPIDGHIARPPLPNEEPQVAIPLNQDRLSISVAILSQLLNTVVQRPVQVPIGGLVKFISSLLSSSTDRQIDGYVDPLVRSLEISAVPSILNAGAELVAQLAQALPFRLDTHSGRLMTLLVHQLEQKQRLHERLVVLKALCSLLENCHQTESSVLSTRLAKAVLPTVTKMLTSKSKTQEAPSTSKSKSGKKRARNYEGDEVFNVSREVAYPTTEDGEVLLNSIDVLHLVFKNHNLSSSMRSIVGRVVISLLVALPRTPASVLSDDPSLFKRVNTKIQSFSVLIGAGTTSVMSKALPFIVEAGVHSTYQHIQEGIAMLLHPRQPPLIRSMPHVESLSLFKAQESLEETEALTTLGIDDIHSHEGRAVQGDDVTMADTMVSITPAIVANRPQVQEIQVQEVVAATPPAPAEAKTSNEAILQQATTRITNSLSTAGPPQAQPEEPMFPMQTKPRTTTAPAPSISYQAVVVPQPDNDEDEDQEMPSINMESDSEDEDED</sequence>
<dbReference type="InterPro" id="IPR012583">
    <property type="entry name" value="RIX1_N"/>
</dbReference>
<organism evidence="7 8">
    <name type="scientific">Psilocybe cf. subviscida</name>
    <dbReference type="NCBI Taxonomy" id="2480587"/>
    <lineage>
        <taxon>Eukaryota</taxon>
        <taxon>Fungi</taxon>
        <taxon>Dikarya</taxon>
        <taxon>Basidiomycota</taxon>
        <taxon>Agaricomycotina</taxon>
        <taxon>Agaricomycetes</taxon>
        <taxon>Agaricomycetidae</taxon>
        <taxon>Agaricales</taxon>
        <taxon>Agaricineae</taxon>
        <taxon>Strophariaceae</taxon>
        <taxon>Psilocybe</taxon>
    </lineage>
</organism>
<dbReference type="SUPFAM" id="SSF48371">
    <property type="entry name" value="ARM repeat"/>
    <property type="match status" value="1"/>
</dbReference>
<dbReference type="GO" id="GO:0006364">
    <property type="term" value="P:rRNA processing"/>
    <property type="evidence" value="ECO:0007669"/>
    <property type="project" value="TreeGrafter"/>
</dbReference>
<evidence type="ECO:0000313" key="8">
    <source>
        <dbReference type="Proteomes" id="UP000567179"/>
    </source>
</evidence>
<evidence type="ECO:0000259" key="6">
    <source>
        <dbReference type="Pfam" id="PF08167"/>
    </source>
</evidence>
<name>A0A8H5BFM8_9AGAR</name>
<protein>
    <recommendedName>
        <fullName evidence="3">Pre-rRNA-processing protein RIX1</fullName>
    </recommendedName>
</protein>
<reference evidence="7 8" key="1">
    <citation type="journal article" date="2020" name="ISME J.">
        <title>Uncovering the hidden diversity of litter-decomposition mechanisms in mushroom-forming fungi.</title>
        <authorList>
            <person name="Floudas D."/>
            <person name="Bentzer J."/>
            <person name="Ahren D."/>
            <person name="Johansson T."/>
            <person name="Persson P."/>
            <person name="Tunlid A."/>
        </authorList>
    </citation>
    <scope>NUCLEOTIDE SEQUENCE [LARGE SCALE GENOMIC DNA]</scope>
    <source>
        <strain evidence="7 8">CBS 101986</strain>
    </source>
</reference>
<comment type="similarity">
    <text evidence="2">Belongs to the RIX1/PELP1 family.</text>
</comment>
<feature type="compositionally biased region" description="Polar residues" evidence="5">
    <location>
        <begin position="414"/>
        <end position="428"/>
    </location>
</feature>
<feature type="region of interest" description="Disordered" evidence="5">
    <location>
        <begin position="414"/>
        <end position="438"/>
    </location>
</feature>
<proteinExistence type="inferred from homology"/>
<feature type="compositionally biased region" description="Polar residues" evidence="5">
    <location>
        <begin position="691"/>
        <end position="704"/>
    </location>
</feature>
<feature type="domain" description="Pre-rRNA-processing protein RIX1 N-terminal" evidence="6">
    <location>
        <begin position="9"/>
        <end position="190"/>
    </location>
</feature>
<dbReference type="EMBL" id="JAACJJ010000028">
    <property type="protein sequence ID" value="KAF5321292.1"/>
    <property type="molecule type" value="Genomic_DNA"/>
</dbReference>
<comment type="caution">
    <text evidence="7">The sequence shown here is derived from an EMBL/GenBank/DDBJ whole genome shotgun (WGS) entry which is preliminary data.</text>
</comment>
<evidence type="ECO:0000256" key="5">
    <source>
        <dbReference type="SAM" id="MobiDB-lite"/>
    </source>
</evidence>
<evidence type="ECO:0000313" key="7">
    <source>
        <dbReference type="EMBL" id="KAF5321292.1"/>
    </source>
</evidence>
<gene>
    <name evidence="7" type="ORF">D9619_000654</name>
</gene>
<dbReference type="PANTHER" id="PTHR34105:SF1">
    <property type="entry name" value="PROLINE-, GLUTAMIC ACID- AND LEUCINE-RICH PROTEIN 1"/>
    <property type="match status" value="1"/>
</dbReference>
<feature type="region of interest" description="Disordered" evidence="5">
    <location>
        <begin position="670"/>
        <end position="737"/>
    </location>
</feature>
<accession>A0A8H5BFM8</accession>
<keyword evidence="4" id="KW-0539">Nucleus</keyword>
<evidence type="ECO:0000256" key="2">
    <source>
        <dbReference type="ARBA" id="ARBA00010511"/>
    </source>
</evidence>
<comment type="subcellular location">
    <subcellularLocation>
        <location evidence="1">Nucleus</location>
    </subcellularLocation>
</comment>
<dbReference type="InterPro" id="IPR016024">
    <property type="entry name" value="ARM-type_fold"/>
</dbReference>
<dbReference type="InterPro" id="IPR011989">
    <property type="entry name" value="ARM-like"/>
</dbReference>
<dbReference type="GO" id="GO:0005634">
    <property type="term" value="C:nucleus"/>
    <property type="evidence" value="ECO:0007669"/>
    <property type="project" value="UniProtKB-SubCell"/>
</dbReference>
<dbReference type="Gene3D" id="1.25.10.10">
    <property type="entry name" value="Leucine-rich Repeat Variant"/>
    <property type="match status" value="1"/>
</dbReference>